<gene>
    <name evidence="6" type="ORF">AYJ54_32500</name>
</gene>
<keyword evidence="4" id="KW-0812">Transmembrane</keyword>
<dbReference type="PROSITE" id="PS51318">
    <property type="entry name" value="TAT"/>
    <property type="match status" value="1"/>
</dbReference>
<sequence length="436" mass="47667">MLDKEEAQDRGEEFWYGGKVTRRRLVGWSAASAGVLGATMLVPAPWRAAFGQAKPYRIGTLQPLSGAAAAGGKTALVGTQMAVDRINKSGGINGRPVELIVADYESKPDVGRRKAEKLVVEDKIDVHEGGFLSNVCLACMPVFEEYKIVNMIGVCLDTTITTSKCSRYTFRPFDYAPAQAVAFTPFLVGKMGKKWHIAYADYAWGQSTRDAYAEEIKKAGGQVVGTTGIPLGTADMTPFLSKITGDFDGLFGIFFGKDGVTVGNQAFDLGLTRRYKWAGDGAIAESTNLPALGRKIEGFVGINRYIPVLDAPLNTAAHKKFFEEAVARLKQIDPSGPLPDRYVQSNFEAMNALKMGMEKSGFRGREDTAKLIEALEGLEMKEGDDFPQGDKTLRKDDHQAFLREFIFDIKDGKHRIVEVVPKEKAMFAPACKFAST</sequence>
<evidence type="ECO:0000256" key="4">
    <source>
        <dbReference type="SAM" id="Phobius"/>
    </source>
</evidence>
<keyword evidence="4" id="KW-0472">Membrane</keyword>
<dbReference type="GO" id="GO:0006865">
    <property type="term" value="P:amino acid transport"/>
    <property type="evidence" value="ECO:0007669"/>
    <property type="project" value="UniProtKB-KW"/>
</dbReference>
<dbReference type="AlphaFoldDB" id="A0A176YAA5"/>
<evidence type="ECO:0000259" key="5">
    <source>
        <dbReference type="Pfam" id="PF13458"/>
    </source>
</evidence>
<keyword evidence="7" id="KW-1185">Reference proteome</keyword>
<dbReference type="Pfam" id="PF13458">
    <property type="entry name" value="Peripla_BP_6"/>
    <property type="match status" value="1"/>
</dbReference>
<comment type="similarity">
    <text evidence="1">Belongs to the leucine-binding protein family.</text>
</comment>
<feature type="domain" description="Leucine-binding protein" evidence="5">
    <location>
        <begin position="55"/>
        <end position="412"/>
    </location>
</feature>
<dbReference type="SUPFAM" id="SSF53822">
    <property type="entry name" value="Periplasmic binding protein-like I"/>
    <property type="match status" value="1"/>
</dbReference>
<dbReference type="Gene3D" id="3.40.50.2300">
    <property type="match status" value="2"/>
</dbReference>
<dbReference type="CDD" id="cd19989">
    <property type="entry name" value="PBP1_SBP-like"/>
    <property type="match status" value="1"/>
</dbReference>
<name>A0A176YAA5_9BRAD</name>
<keyword evidence="3" id="KW-0813">Transport</keyword>
<dbReference type="PANTHER" id="PTHR30483">
    <property type="entry name" value="LEUCINE-SPECIFIC-BINDING PROTEIN"/>
    <property type="match status" value="1"/>
</dbReference>
<keyword evidence="3" id="KW-0029">Amino-acid transport</keyword>
<evidence type="ECO:0000256" key="3">
    <source>
        <dbReference type="ARBA" id="ARBA00022970"/>
    </source>
</evidence>
<accession>A0A176YAA5</accession>
<dbReference type="PANTHER" id="PTHR30483:SF6">
    <property type="entry name" value="PERIPLASMIC BINDING PROTEIN OF ABC TRANSPORTER FOR NATURAL AMINO ACIDS"/>
    <property type="match status" value="1"/>
</dbReference>
<keyword evidence="2" id="KW-0732">Signal</keyword>
<dbReference type="InterPro" id="IPR051010">
    <property type="entry name" value="BCAA_transport"/>
</dbReference>
<evidence type="ECO:0000313" key="7">
    <source>
        <dbReference type="Proteomes" id="UP000076959"/>
    </source>
</evidence>
<protein>
    <recommendedName>
        <fullName evidence="5">Leucine-binding protein domain-containing protein</fullName>
    </recommendedName>
</protein>
<evidence type="ECO:0000256" key="1">
    <source>
        <dbReference type="ARBA" id="ARBA00010062"/>
    </source>
</evidence>
<dbReference type="EMBL" id="LUUB01000118">
    <property type="protein sequence ID" value="OAE99620.1"/>
    <property type="molecule type" value="Genomic_DNA"/>
</dbReference>
<evidence type="ECO:0000256" key="2">
    <source>
        <dbReference type="ARBA" id="ARBA00022729"/>
    </source>
</evidence>
<dbReference type="RefSeq" id="WP_063708265.1">
    <property type="nucleotide sequence ID" value="NZ_LUUB01000118.1"/>
</dbReference>
<organism evidence="6 7">
    <name type="scientific">Bradyrhizobium centrolobii</name>
    <dbReference type="NCBI Taxonomy" id="1505087"/>
    <lineage>
        <taxon>Bacteria</taxon>
        <taxon>Pseudomonadati</taxon>
        <taxon>Pseudomonadota</taxon>
        <taxon>Alphaproteobacteria</taxon>
        <taxon>Hyphomicrobiales</taxon>
        <taxon>Nitrobacteraceae</taxon>
        <taxon>Bradyrhizobium</taxon>
    </lineage>
</organism>
<dbReference type="InterPro" id="IPR028082">
    <property type="entry name" value="Peripla_BP_I"/>
</dbReference>
<dbReference type="OrthoDB" id="9803275at2"/>
<comment type="caution">
    <text evidence="6">The sequence shown here is derived from an EMBL/GenBank/DDBJ whole genome shotgun (WGS) entry which is preliminary data.</text>
</comment>
<evidence type="ECO:0000313" key="6">
    <source>
        <dbReference type="EMBL" id="OAE99620.1"/>
    </source>
</evidence>
<proteinExistence type="inferred from homology"/>
<dbReference type="Proteomes" id="UP000076959">
    <property type="component" value="Unassembled WGS sequence"/>
</dbReference>
<keyword evidence="4" id="KW-1133">Transmembrane helix</keyword>
<dbReference type="InterPro" id="IPR006311">
    <property type="entry name" value="TAT_signal"/>
</dbReference>
<dbReference type="InterPro" id="IPR028081">
    <property type="entry name" value="Leu-bd"/>
</dbReference>
<feature type="transmembrane region" description="Helical" evidence="4">
    <location>
        <begin position="25"/>
        <end position="46"/>
    </location>
</feature>
<reference evidence="6 7" key="1">
    <citation type="submission" date="2016-03" db="EMBL/GenBank/DDBJ databases">
        <title>Draft Genome Sequence of the Strain BR 10245 (Bradyrhizobium sp.) isolated from nodules of Centrolobium paraense.</title>
        <authorList>
            <person name="Simoes-Araujo J.L.Sr."/>
            <person name="Barauna A.C."/>
            <person name="Silva K."/>
            <person name="Zilli J.E."/>
        </authorList>
    </citation>
    <scope>NUCLEOTIDE SEQUENCE [LARGE SCALE GENOMIC DNA]</scope>
    <source>
        <strain evidence="6 7">BR 10245</strain>
    </source>
</reference>
<dbReference type="STRING" id="1505087.AYJ54_32500"/>